<evidence type="ECO:0000313" key="4">
    <source>
        <dbReference type="EMBL" id="TCO48798.1"/>
    </source>
</evidence>
<protein>
    <submittedName>
        <fullName evidence="4">CDP-alcohol phosphatidyltransferase-like enzyme</fullName>
    </submittedName>
</protein>
<dbReference type="Gene3D" id="1.20.120.1760">
    <property type="match status" value="1"/>
</dbReference>
<proteinExistence type="inferred from homology"/>
<feature type="transmembrane region" description="Helical" evidence="3">
    <location>
        <begin position="12"/>
        <end position="43"/>
    </location>
</feature>
<keyword evidence="3" id="KW-1133">Transmembrane helix</keyword>
<keyword evidence="3" id="KW-0472">Membrane</keyword>
<dbReference type="InterPro" id="IPR048254">
    <property type="entry name" value="CDP_ALCOHOL_P_TRANSF_CS"/>
</dbReference>
<comment type="similarity">
    <text evidence="2">Belongs to the CDP-alcohol phosphatidyltransferase class-I family.</text>
</comment>
<evidence type="ECO:0000256" key="3">
    <source>
        <dbReference type="SAM" id="Phobius"/>
    </source>
</evidence>
<dbReference type="Proteomes" id="UP000295680">
    <property type="component" value="Unassembled WGS sequence"/>
</dbReference>
<dbReference type="RefSeq" id="WP_243727511.1">
    <property type="nucleotide sequence ID" value="NZ_SLWS01000015.1"/>
</dbReference>
<comment type="caution">
    <text evidence="4">The sequence shown here is derived from an EMBL/GenBank/DDBJ whole genome shotgun (WGS) entry which is preliminary data.</text>
</comment>
<gene>
    <name evidence="4" type="ORF">EV192_11519</name>
</gene>
<sequence length="241" mass="25327">MALAAGAIAEVVLLAILSLAAGLGVLGWLAGTVYSAVLITALYRSGAARLGPADYVTLARATLVGCVTAMIADAFHQSPPIPLMVVIASVALVLDAVDGKVARRTGTVSPLGARFDMEVDAFLILVLSAFVASTHGWWVLTIGLMRYAYVAAGWFLPWLRGSLAPSMARKTVAAVQGVVLVVAASGILPLSVSVTLVGFAWFALAWSFTDSVMLLYPRRERQLVTSFVAKFAHAAPKNKPM</sequence>
<dbReference type="InterPro" id="IPR000462">
    <property type="entry name" value="CDP-OH_P_trans"/>
</dbReference>
<organism evidence="4 5">
    <name type="scientific">Actinocrispum wychmicini</name>
    <dbReference type="NCBI Taxonomy" id="1213861"/>
    <lineage>
        <taxon>Bacteria</taxon>
        <taxon>Bacillati</taxon>
        <taxon>Actinomycetota</taxon>
        <taxon>Actinomycetes</taxon>
        <taxon>Pseudonocardiales</taxon>
        <taxon>Pseudonocardiaceae</taxon>
        <taxon>Actinocrispum</taxon>
    </lineage>
</organism>
<evidence type="ECO:0000256" key="1">
    <source>
        <dbReference type="ARBA" id="ARBA00022679"/>
    </source>
</evidence>
<dbReference type="GO" id="GO:0016020">
    <property type="term" value="C:membrane"/>
    <property type="evidence" value="ECO:0007669"/>
    <property type="project" value="InterPro"/>
</dbReference>
<keyword evidence="3" id="KW-0812">Transmembrane</keyword>
<accession>A0A4R2IX30</accession>
<name>A0A4R2IX30_9PSEU</name>
<reference evidence="4 5" key="1">
    <citation type="submission" date="2019-03" db="EMBL/GenBank/DDBJ databases">
        <title>Genomic Encyclopedia of Type Strains, Phase IV (KMG-IV): sequencing the most valuable type-strain genomes for metagenomic binning, comparative biology and taxonomic classification.</title>
        <authorList>
            <person name="Goeker M."/>
        </authorList>
    </citation>
    <scope>NUCLEOTIDE SEQUENCE [LARGE SCALE GENOMIC DNA]</scope>
    <source>
        <strain evidence="4 5">DSM 45934</strain>
    </source>
</reference>
<dbReference type="Pfam" id="PF01066">
    <property type="entry name" value="CDP-OH_P_transf"/>
    <property type="match status" value="1"/>
</dbReference>
<evidence type="ECO:0000256" key="2">
    <source>
        <dbReference type="RuleBase" id="RU003750"/>
    </source>
</evidence>
<keyword evidence="1 2" id="KW-0808">Transferase</keyword>
<feature type="transmembrane region" description="Helical" evidence="3">
    <location>
        <begin position="171"/>
        <end position="190"/>
    </location>
</feature>
<dbReference type="AlphaFoldDB" id="A0A4R2IX30"/>
<dbReference type="GO" id="GO:0008654">
    <property type="term" value="P:phospholipid biosynthetic process"/>
    <property type="evidence" value="ECO:0007669"/>
    <property type="project" value="InterPro"/>
</dbReference>
<dbReference type="EMBL" id="SLWS01000015">
    <property type="protein sequence ID" value="TCO48798.1"/>
    <property type="molecule type" value="Genomic_DNA"/>
</dbReference>
<evidence type="ECO:0000313" key="5">
    <source>
        <dbReference type="Proteomes" id="UP000295680"/>
    </source>
</evidence>
<dbReference type="PROSITE" id="PS00379">
    <property type="entry name" value="CDP_ALCOHOL_P_TRANSF"/>
    <property type="match status" value="1"/>
</dbReference>
<keyword evidence="5" id="KW-1185">Reference proteome</keyword>
<dbReference type="InterPro" id="IPR043130">
    <property type="entry name" value="CDP-OH_PTrfase_TM_dom"/>
</dbReference>
<dbReference type="GO" id="GO:0016780">
    <property type="term" value="F:phosphotransferase activity, for other substituted phosphate groups"/>
    <property type="evidence" value="ECO:0007669"/>
    <property type="project" value="InterPro"/>
</dbReference>